<proteinExistence type="predicted"/>
<dbReference type="AlphaFoldDB" id="A0A7J6RXV8"/>
<dbReference type="InterPro" id="IPR012337">
    <property type="entry name" value="RNaseH-like_sf"/>
</dbReference>
<gene>
    <name evidence="2" type="ORF">FOZ62_020625</name>
    <name evidence="1" type="ORF">FOZ63_022714</name>
</gene>
<dbReference type="EMBL" id="JABANO010022438">
    <property type="protein sequence ID" value="KAF4725176.1"/>
    <property type="molecule type" value="Genomic_DNA"/>
</dbReference>
<feature type="non-terminal residue" evidence="1">
    <location>
        <position position="115"/>
    </location>
</feature>
<evidence type="ECO:0000313" key="2">
    <source>
        <dbReference type="EMBL" id="KAF4730413.1"/>
    </source>
</evidence>
<organism evidence="1 3">
    <name type="scientific">Perkinsus olseni</name>
    <name type="common">Perkinsus atlanticus</name>
    <dbReference type="NCBI Taxonomy" id="32597"/>
    <lineage>
        <taxon>Eukaryota</taxon>
        <taxon>Sar</taxon>
        <taxon>Alveolata</taxon>
        <taxon>Perkinsozoa</taxon>
        <taxon>Perkinsea</taxon>
        <taxon>Perkinsida</taxon>
        <taxon>Perkinsidae</taxon>
        <taxon>Perkinsus</taxon>
    </lineage>
</organism>
<dbReference type="Proteomes" id="UP000553632">
    <property type="component" value="Unassembled WGS sequence"/>
</dbReference>
<accession>A0A7J6RXV8</accession>
<protein>
    <submittedName>
        <fullName evidence="1">Uncharacterized protein</fullName>
    </submittedName>
</protein>
<sequence>KARRSLSNKPEYRRVVEILEKQYSRSSRSSFLCITAHFVRADKVRRQIVDFRRIQGRHTASNLAGELMDTITETDIGDRVCSLTSDAASVDIKMMKLIEHQPGWSSLGPLSTYYV</sequence>
<comment type="caution">
    <text evidence="1">The sequence shown here is derived from an EMBL/GenBank/DDBJ whole genome shotgun (WGS) entry which is preliminary data.</text>
</comment>
<reference evidence="3 4" key="1">
    <citation type="submission" date="2020-04" db="EMBL/GenBank/DDBJ databases">
        <title>Perkinsus olseni comparative genomics.</title>
        <authorList>
            <person name="Bogema D.R."/>
        </authorList>
    </citation>
    <scope>NUCLEOTIDE SEQUENCE [LARGE SCALE GENOMIC DNA]</scope>
    <source>
        <strain evidence="2">ATCC PRA-205</strain>
        <strain evidence="1 3">ATCC PRA-207</strain>
    </source>
</reference>
<dbReference type="Proteomes" id="UP000574390">
    <property type="component" value="Unassembled WGS sequence"/>
</dbReference>
<dbReference type="SUPFAM" id="SSF53098">
    <property type="entry name" value="Ribonuclease H-like"/>
    <property type="match status" value="1"/>
</dbReference>
<evidence type="ECO:0000313" key="3">
    <source>
        <dbReference type="Proteomes" id="UP000553632"/>
    </source>
</evidence>
<feature type="non-terminal residue" evidence="1">
    <location>
        <position position="1"/>
    </location>
</feature>
<name>A0A7J6RXV8_PEROL</name>
<evidence type="ECO:0000313" key="4">
    <source>
        <dbReference type="Proteomes" id="UP000574390"/>
    </source>
</evidence>
<dbReference type="EMBL" id="JABANM010015832">
    <property type="protein sequence ID" value="KAF4730413.1"/>
    <property type="molecule type" value="Genomic_DNA"/>
</dbReference>
<keyword evidence="3" id="KW-1185">Reference proteome</keyword>
<evidence type="ECO:0000313" key="1">
    <source>
        <dbReference type="EMBL" id="KAF4725176.1"/>
    </source>
</evidence>